<evidence type="ECO:0000313" key="2">
    <source>
        <dbReference type="EMBL" id="CAF99145.1"/>
    </source>
</evidence>
<feature type="region of interest" description="Disordered" evidence="1">
    <location>
        <begin position="24"/>
        <end position="52"/>
    </location>
</feature>
<proteinExistence type="predicted"/>
<accession>Q4SJN7</accession>
<gene>
    <name evidence="2" type="ORF">GSTENG00017127001</name>
</gene>
<reference evidence="2" key="2">
    <citation type="submission" date="2004-02" db="EMBL/GenBank/DDBJ databases">
        <authorList>
            <consortium name="Genoscope"/>
            <consortium name="Whitehead Institute Centre for Genome Research"/>
        </authorList>
    </citation>
    <scope>NUCLEOTIDE SEQUENCE</scope>
</reference>
<sequence>MVCGAAVDRHEDDRQKHRAVFRFLDTTKDRRPEEESRSVSAHHRGAQPGGGG</sequence>
<dbReference type="AlphaFoldDB" id="Q4SJN7"/>
<protein>
    <submittedName>
        <fullName evidence="2">(spotted green pufferfish) hypothetical protein</fullName>
    </submittedName>
</protein>
<name>Q4SJN7_TETNG</name>
<organism evidence="2">
    <name type="scientific">Tetraodon nigroviridis</name>
    <name type="common">Spotted green pufferfish</name>
    <name type="synonym">Chelonodon nigroviridis</name>
    <dbReference type="NCBI Taxonomy" id="99883"/>
    <lineage>
        <taxon>Eukaryota</taxon>
        <taxon>Metazoa</taxon>
        <taxon>Chordata</taxon>
        <taxon>Craniata</taxon>
        <taxon>Vertebrata</taxon>
        <taxon>Euteleostomi</taxon>
        <taxon>Actinopterygii</taxon>
        <taxon>Neopterygii</taxon>
        <taxon>Teleostei</taxon>
        <taxon>Neoteleostei</taxon>
        <taxon>Acanthomorphata</taxon>
        <taxon>Eupercaria</taxon>
        <taxon>Tetraodontiformes</taxon>
        <taxon>Tetradontoidea</taxon>
        <taxon>Tetraodontidae</taxon>
        <taxon>Tetraodon</taxon>
    </lineage>
</organism>
<dbReference type="KEGG" id="tng:GSTEN00017127G001"/>
<comment type="caution">
    <text evidence="2">The sequence shown here is derived from an EMBL/GenBank/DDBJ whole genome shotgun (WGS) entry which is preliminary data.</text>
</comment>
<evidence type="ECO:0000256" key="1">
    <source>
        <dbReference type="SAM" id="MobiDB-lite"/>
    </source>
</evidence>
<reference evidence="2" key="1">
    <citation type="journal article" date="2004" name="Nature">
        <title>Genome duplication in the teleost fish Tetraodon nigroviridis reveals the early vertebrate proto-karyotype.</title>
        <authorList>
            <person name="Jaillon O."/>
            <person name="Aury J.-M."/>
            <person name="Brunet F."/>
            <person name="Petit J.-L."/>
            <person name="Stange-Thomann N."/>
            <person name="Mauceli E."/>
            <person name="Bouneau L."/>
            <person name="Fischer C."/>
            <person name="Ozouf-Costaz C."/>
            <person name="Bernot A."/>
            <person name="Nicaud S."/>
            <person name="Jaffe D."/>
            <person name="Fisher S."/>
            <person name="Lutfalla G."/>
            <person name="Dossat C."/>
            <person name="Segurens B."/>
            <person name="Dasilva C."/>
            <person name="Salanoubat M."/>
            <person name="Levy M."/>
            <person name="Boudet N."/>
            <person name="Castellano S."/>
            <person name="Anthouard V."/>
            <person name="Jubin C."/>
            <person name="Castelli V."/>
            <person name="Katinka M."/>
            <person name="Vacherie B."/>
            <person name="Biemont C."/>
            <person name="Skalli Z."/>
            <person name="Cattolico L."/>
            <person name="Poulain J."/>
            <person name="De Berardinis V."/>
            <person name="Cruaud C."/>
            <person name="Duprat S."/>
            <person name="Brottier P."/>
            <person name="Coutanceau J.-P."/>
            <person name="Gouzy J."/>
            <person name="Parra G."/>
            <person name="Lardier G."/>
            <person name="Chapple C."/>
            <person name="McKernan K.J."/>
            <person name="McEwan P."/>
            <person name="Bosak S."/>
            <person name="Kellis M."/>
            <person name="Volff J.-N."/>
            <person name="Guigo R."/>
            <person name="Zody M.C."/>
            <person name="Mesirov J."/>
            <person name="Lindblad-Toh K."/>
            <person name="Birren B."/>
            <person name="Nusbaum C."/>
            <person name="Kahn D."/>
            <person name="Robinson-Rechavi M."/>
            <person name="Laudet V."/>
            <person name="Schachter V."/>
            <person name="Quetier F."/>
            <person name="Saurin W."/>
            <person name="Scarpelli C."/>
            <person name="Wincker P."/>
            <person name="Lander E.S."/>
            <person name="Weissenbach J."/>
            <person name="Roest Crollius H."/>
        </authorList>
    </citation>
    <scope>NUCLEOTIDE SEQUENCE [LARGE SCALE GENOMIC DNA]</scope>
</reference>
<dbReference type="EMBL" id="CAAE01014573">
    <property type="protein sequence ID" value="CAF99145.1"/>
    <property type="molecule type" value="Genomic_DNA"/>
</dbReference>
<feature type="compositionally biased region" description="Basic and acidic residues" evidence="1">
    <location>
        <begin position="25"/>
        <end position="37"/>
    </location>
</feature>